<dbReference type="InterPro" id="IPR001482">
    <property type="entry name" value="T2SS/T4SS_dom"/>
</dbReference>
<dbReference type="NCBIfam" id="TIGR02788">
    <property type="entry name" value="VirB11"/>
    <property type="match status" value="1"/>
</dbReference>
<evidence type="ECO:0000256" key="2">
    <source>
        <dbReference type="RuleBase" id="RU366071"/>
    </source>
</evidence>
<dbReference type="EMBL" id="QKZL01000015">
    <property type="protein sequence ID" value="PZX14174.1"/>
    <property type="molecule type" value="Genomic_DNA"/>
</dbReference>
<comment type="similarity">
    <text evidence="1 2">Belongs to the GSP E family.</text>
</comment>
<accession>A0A2W7NBS4</accession>
<evidence type="ECO:0000313" key="4">
    <source>
        <dbReference type="EMBL" id="PZX14174.1"/>
    </source>
</evidence>
<dbReference type="Pfam" id="PF00437">
    <property type="entry name" value="T2SSE"/>
    <property type="match status" value="1"/>
</dbReference>
<protein>
    <recommendedName>
        <fullName evidence="2">Type IV secretion system protein</fullName>
    </recommendedName>
</protein>
<reference evidence="4 5" key="1">
    <citation type="submission" date="2018-06" db="EMBL/GenBank/DDBJ databases">
        <title>Genomic Encyclopedia of Archaeal and Bacterial Type Strains, Phase II (KMG-II): from individual species to whole genera.</title>
        <authorList>
            <person name="Goeker M."/>
        </authorList>
    </citation>
    <scope>NUCLEOTIDE SEQUENCE [LARGE SCALE GENOMIC DNA]</scope>
    <source>
        <strain evidence="4 5">DSM 22009</strain>
    </source>
</reference>
<keyword evidence="5" id="KW-1185">Reference proteome</keyword>
<dbReference type="Gene3D" id="3.30.450.90">
    <property type="match status" value="1"/>
</dbReference>
<organism evidence="4 5">
    <name type="scientific">Palleronia aestuarii</name>
    <dbReference type="NCBI Taxonomy" id="568105"/>
    <lineage>
        <taxon>Bacteria</taxon>
        <taxon>Pseudomonadati</taxon>
        <taxon>Pseudomonadota</taxon>
        <taxon>Alphaproteobacteria</taxon>
        <taxon>Rhodobacterales</taxon>
        <taxon>Roseobacteraceae</taxon>
        <taxon>Palleronia</taxon>
    </lineage>
</organism>
<dbReference type="InterPro" id="IPR027417">
    <property type="entry name" value="P-loop_NTPase"/>
</dbReference>
<dbReference type="SUPFAM" id="SSF52540">
    <property type="entry name" value="P-loop containing nucleoside triphosphate hydrolases"/>
    <property type="match status" value="1"/>
</dbReference>
<keyword evidence="2" id="KW-0067">ATP-binding</keyword>
<dbReference type="InterPro" id="IPR014155">
    <property type="entry name" value="VirB11"/>
</dbReference>
<evidence type="ECO:0000256" key="1">
    <source>
        <dbReference type="ARBA" id="ARBA00006611"/>
    </source>
</evidence>
<dbReference type="InterPro" id="IPR050921">
    <property type="entry name" value="T4SS_GSP_E_ATPase"/>
</dbReference>
<keyword evidence="2" id="KW-0547">Nucleotide-binding</keyword>
<feature type="domain" description="Bacterial type II secretion system protein E" evidence="3">
    <location>
        <begin position="158"/>
        <end position="296"/>
    </location>
</feature>
<dbReference type="Proteomes" id="UP000248916">
    <property type="component" value="Unassembled WGS sequence"/>
</dbReference>
<dbReference type="GO" id="GO:0043684">
    <property type="term" value="C:type IV secretion system complex"/>
    <property type="evidence" value="ECO:0007669"/>
    <property type="project" value="UniProtKB-UniRule"/>
</dbReference>
<dbReference type="AlphaFoldDB" id="A0A2W7NBS4"/>
<comment type="function">
    <text evidence="2">Part of the Type IV secretion system.</text>
</comment>
<gene>
    <name evidence="4" type="ORF">LX81_02973</name>
</gene>
<comment type="subcellular location">
    <subcellularLocation>
        <location evidence="2">Cytoplasm</location>
    </subcellularLocation>
</comment>
<dbReference type="GO" id="GO:0044097">
    <property type="term" value="P:secretion by the type IV secretion system"/>
    <property type="evidence" value="ECO:0007669"/>
    <property type="project" value="InterPro"/>
</dbReference>
<dbReference type="Gene3D" id="3.40.50.300">
    <property type="entry name" value="P-loop containing nucleotide triphosphate hydrolases"/>
    <property type="match status" value="1"/>
</dbReference>
<comment type="caution">
    <text evidence="4">The sequence shown here is derived from an EMBL/GenBank/DDBJ whole genome shotgun (WGS) entry which is preliminary data.</text>
</comment>
<dbReference type="PANTHER" id="PTHR30486:SF6">
    <property type="entry name" value="TYPE IV PILUS RETRACTATION ATPASE PILT"/>
    <property type="match status" value="1"/>
</dbReference>
<dbReference type="PANTHER" id="PTHR30486">
    <property type="entry name" value="TWITCHING MOTILITY PROTEIN PILT"/>
    <property type="match status" value="1"/>
</dbReference>
<dbReference type="GO" id="GO:0005737">
    <property type="term" value="C:cytoplasm"/>
    <property type="evidence" value="ECO:0007669"/>
    <property type="project" value="UniProtKB-SubCell"/>
</dbReference>
<proteinExistence type="inferred from homology"/>
<dbReference type="CDD" id="cd01130">
    <property type="entry name" value="VirB11-like_ATPase"/>
    <property type="match status" value="1"/>
</dbReference>
<evidence type="ECO:0000259" key="3">
    <source>
        <dbReference type="Pfam" id="PF00437"/>
    </source>
</evidence>
<evidence type="ECO:0000313" key="5">
    <source>
        <dbReference type="Proteomes" id="UP000248916"/>
    </source>
</evidence>
<name>A0A2W7NBS4_9RHOB</name>
<dbReference type="GO" id="GO:0005524">
    <property type="term" value="F:ATP binding"/>
    <property type="evidence" value="ECO:0007669"/>
    <property type="project" value="UniProtKB-UniRule"/>
</dbReference>
<keyword evidence="2" id="KW-0963">Cytoplasm</keyword>
<dbReference type="GO" id="GO:0016887">
    <property type="term" value="F:ATP hydrolysis activity"/>
    <property type="evidence" value="ECO:0007669"/>
    <property type="project" value="InterPro"/>
</dbReference>
<sequence length="341" mass="37376">MQRVDSIVGSTASPASYAEQGLLPLRDLLIDEGVNEVVINPDRSVWVEYAQRGHMERWEGAIPPERLNALGAHLAGEARTQLGRHHPIVSGRVHVFGQSMRVQVIVPPAIEAGVSVSIRKYVSRILELHEVGFLMGAEVDVERQRLDRLEELRALAEAGDLANLMHRAVTEKLNILVSGGTSSGKTTLARAIMSMADRGERMVTIEDAPELHLPHPNNVALVADRRTDSERSPARLLESALRMRPDRLILGEIRGAEAFNFLEAINTGHPGSISTIHADSPQLALERMAMMVLRAGLDLGRGDILDYARATIDLVIQTGRHEGRRGVLQVFMPALEDQAPG</sequence>